<dbReference type="EMBL" id="JACASF010000008">
    <property type="protein sequence ID" value="KAF6462275.1"/>
    <property type="molecule type" value="Genomic_DNA"/>
</dbReference>
<sequence>MGPRRVHDRWETEEQPQRAGEGSFHEATGQKRSQWRAVVFPKAPSRASTSTRNGKSKGVRKAKERSLPEPRPSKVRHMDLQPFASGGCRPSVDLPRPLPMSASGGNQRAEKERQGLFSMLIE</sequence>
<accession>A0A7J8GRJ3</accession>
<dbReference type="AlphaFoldDB" id="A0A7J8GRJ3"/>
<feature type="region of interest" description="Disordered" evidence="1">
    <location>
        <begin position="1"/>
        <end position="122"/>
    </location>
</feature>
<organism evidence="2 3">
    <name type="scientific">Molossus molossus</name>
    <name type="common">Pallas' mastiff bat</name>
    <name type="synonym">Vespertilio molossus</name>
    <dbReference type="NCBI Taxonomy" id="27622"/>
    <lineage>
        <taxon>Eukaryota</taxon>
        <taxon>Metazoa</taxon>
        <taxon>Chordata</taxon>
        <taxon>Craniata</taxon>
        <taxon>Vertebrata</taxon>
        <taxon>Euteleostomi</taxon>
        <taxon>Mammalia</taxon>
        <taxon>Eutheria</taxon>
        <taxon>Laurasiatheria</taxon>
        <taxon>Chiroptera</taxon>
        <taxon>Yangochiroptera</taxon>
        <taxon>Molossidae</taxon>
        <taxon>Molossus</taxon>
    </lineage>
</organism>
<evidence type="ECO:0000313" key="3">
    <source>
        <dbReference type="Proteomes" id="UP000550707"/>
    </source>
</evidence>
<dbReference type="InParanoid" id="A0A7J8GRJ3"/>
<dbReference type="Proteomes" id="UP000550707">
    <property type="component" value="Unassembled WGS sequence"/>
</dbReference>
<evidence type="ECO:0000313" key="2">
    <source>
        <dbReference type="EMBL" id="KAF6462275.1"/>
    </source>
</evidence>
<keyword evidence="3" id="KW-1185">Reference proteome</keyword>
<comment type="caution">
    <text evidence="2">The sequence shown here is derived from an EMBL/GenBank/DDBJ whole genome shotgun (WGS) entry which is preliminary data.</text>
</comment>
<gene>
    <name evidence="2" type="ORF">HJG59_011313</name>
</gene>
<name>A0A7J8GRJ3_MOLMO</name>
<feature type="compositionally biased region" description="Basic and acidic residues" evidence="1">
    <location>
        <begin position="64"/>
        <end position="79"/>
    </location>
</feature>
<reference evidence="2 3" key="1">
    <citation type="journal article" date="2020" name="Nature">
        <title>Six reference-quality genomes reveal evolution of bat adaptations.</title>
        <authorList>
            <person name="Jebb D."/>
            <person name="Huang Z."/>
            <person name="Pippel M."/>
            <person name="Hughes G.M."/>
            <person name="Lavrichenko K."/>
            <person name="Devanna P."/>
            <person name="Winkler S."/>
            <person name="Jermiin L.S."/>
            <person name="Skirmuntt E.C."/>
            <person name="Katzourakis A."/>
            <person name="Burkitt-Gray L."/>
            <person name="Ray D.A."/>
            <person name="Sullivan K.A.M."/>
            <person name="Roscito J.G."/>
            <person name="Kirilenko B.M."/>
            <person name="Davalos L.M."/>
            <person name="Corthals A.P."/>
            <person name="Power M.L."/>
            <person name="Jones G."/>
            <person name="Ransome R.D."/>
            <person name="Dechmann D.K.N."/>
            <person name="Locatelli A.G."/>
            <person name="Puechmaille S.J."/>
            <person name="Fedrigo O."/>
            <person name="Jarvis E.D."/>
            <person name="Hiller M."/>
            <person name="Vernes S.C."/>
            <person name="Myers E.W."/>
            <person name="Teeling E.C."/>
        </authorList>
    </citation>
    <scope>NUCLEOTIDE SEQUENCE [LARGE SCALE GENOMIC DNA]</scope>
    <source>
        <strain evidence="2">MMolMol1</strain>
        <tissue evidence="2">Muscle</tissue>
    </source>
</reference>
<protein>
    <submittedName>
        <fullName evidence="2">Uncharacterized protein</fullName>
    </submittedName>
</protein>
<feature type="compositionally biased region" description="Basic residues" evidence="1">
    <location>
        <begin position="54"/>
        <end position="63"/>
    </location>
</feature>
<proteinExistence type="predicted"/>
<evidence type="ECO:0000256" key="1">
    <source>
        <dbReference type="SAM" id="MobiDB-lite"/>
    </source>
</evidence>